<evidence type="ECO:0000256" key="2">
    <source>
        <dbReference type="ARBA" id="ARBA00022649"/>
    </source>
</evidence>
<evidence type="ECO:0000313" key="5">
    <source>
        <dbReference type="Proteomes" id="UP000244128"/>
    </source>
</evidence>
<dbReference type="PIRSF" id="PIRSF029218">
    <property type="entry name" value="ParE"/>
    <property type="match status" value="1"/>
</dbReference>
<dbReference type="InterPro" id="IPR028344">
    <property type="entry name" value="ParE1/4"/>
</dbReference>
<evidence type="ECO:0000313" key="4">
    <source>
        <dbReference type="EMBL" id="PTQ77678.1"/>
    </source>
</evidence>
<dbReference type="RefSeq" id="WP_181258396.1">
    <property type="nucleotide sequence ID" value="NZ_QAOI01000006.1"/>
</dbReference>
<proteinExistence type="inferred from homology"/>
<reference evidence="4 5" key="1">
    <citation type="submission" date="2018-04" db="EMBL/GenBank/DDBJ databases">
        <title>Active sludge and wastewater microbial communities from Klosterneuburg, Austria.</title>
        <authorList>
            <person name="Wagner M."/>
        </authorList>
    </citation>
    <scope>NUCLEOTIDE SEQUENCE [LARGE SCALE GENOMIC DNA]</scope>
    <source>
        <strain evidence="4 5">Nm49</strain>
    </source>
</reference>
<dbReference type="InterPro" id="IPR051803">
    <property type="entry name" value="TA_system_RelE-like_toxin"/>
</dbReference>
<protein>
    <recommendedName>
        <fullName evidence="3">Toxin</fullName>
    </recommendedName>
</protein>
<comment type="caution">
    <text evidence="4">The sequence shown here is derived from an EMBL/GenBank/DDBJ whole genome shotgun (WGS) entry which is preliminary data.</text>
</comment>
<dbReference type="PANTHER" id="PTHR33755">
    <property type="entry name" value="TOXIN PARE1-RELATED"/>
    <property type="match status" value="1"/>
</dbReference>
<dbReference type="Gene3D" id="3.30.2310.20">
    <property type="entry name" value="RelE-like"/>
    <property type="match status" value="1"/>
</dbReference>
<dbReference type="PANTHER" id="PTHR33755:SF9">
    <property type="entry name" value="TOXIN PARE1"/>
    <property type="match status" value="1"/>
</dbReference>
<sequence length="102" mass="12019">MAKFLLTNRAATDLSDIADFTIQTFGIEQARFYRDGLNHCFEILAENPQLGRNATELALNLKRFEYQSHIVFYIPKESHILIVRILHQRMDFWRHLPVSLTK</sequence>
<name>A0A2T5I1M5_9PROT</name>
<dbReference type="InterPro" id="IPR035093">
    <property type="entry name" value="RelE/ParE_toxin_dom_sf"/>
</dbReference>
<dbReference type="AlphaFoldDB" id="A0A2T5I1M5"/>
<dbReference type="Proteomes" id="UP000244128">
    <property type="component" value="Unassembled WGS sequence"/>
</dbReference>
<organism evidence="4 5">
    <name type="scientific">Nitrosomonas oligotropha</name>
    <dbReference type="NCBI Taxonomy" id="42354"/>
    <lineage>
        <taxon>Bacteria</taxon>
        <taxon>Pseudomonadati</taxon>
        <taxon>Pseudomonadota</taxon>
        <taxon>Betaproteobacteria</taxon>
        <taxon>Nitrosomonadales</taxon>
        <taxon>Nitrosomonadaceae</taxon>
        <taxon>Nitrosomonas</taxon>
    </lineage>
</organism>
<dbReference type="Pfam" id="PF05016">
    <property type="entry name" value="ParE_toxin"/>
    <property type="match status" value="1"/>
</dbReference>
<evidence type="ECO:0000256" key="1">
    <source>
        <dbReference type="ARBA" id="ARBA00006226"/>
    </source>
</evidence>
<dbReference type="InterPro" id="IPR007712">
    <property type="entry name" value="RelE/ParE_toxin"/>
</dbReference>
<comment type="similarity">
    <text evidence="1 3">Belongs to the RelE toxin family.</text>
</comment>
<evidence type="ECO:0000256" key="3">
    <source>
        <dbReference type="PIRNR" id="PIRNR029218"/>
    </source>
</evidence>
<accession>A0A2T5I1M5</accession>
<dbReference type="EMBL" id="QAOI01000006">
    <property type="protein sequence ID" value="PTQ77678.1"/>
    <property type="molecule type" value="Genomic_DNA"/>
</dbReference>
<gene>
    <name evidence="4" type="ORF">C8R26_10622</name>
</gene>
<keyword evidence="2" id="KW-1277">Toxin-antitoxin system</keyword>